<protein>
    <submittedName>
        <fullName evidence="3">DnaJ domain protein</fullName>
    </submittedName>
</protein>
<accession>A0A6N2UIL2</accession>
<reference evidence="3" key="1">
    <citation type="submission" date="2019-11" db="EMBL/GenBank/DDBJ databases">
        <authorList>
            <person name="Feng L."/>
        </authorList>
    </citation>
    <scope>NUCLEOTIDE SEQUENCE</scope>
    <source>
        <strain evidence="3">AundefinedLFYP135</strain>
    </source>
</reference>
<dbReference type="EMBL" id="CACRSL010000003">
    <property type="protein sequence ID" value="VYT17127.1"/>
    <property type="molecule type" value="Genomic_DNA"/>
</dbReference>
<dbReference type="CDD" id="cd06257">
    <property type="entry name" value="DnaJ"/>
    <property type="match status" value="1"/>
</dbReference>
<evidence type="ECO:0000259" key="2">
    <source>
        <dbReference type="PROSITE" id="PS50076"/>
    </source>
</evidence>
<keyword evidence="1" id="KW-0235">DNA replication</keyword>
<dbReference type="AlphaFoldDB" id="A0A6N2UIL2"/>
<organism evidence="3">
    <name type="scientific">uncultured Anaerotruncus sp</name>
    <dbReference type="NCBI Taxonomy" id="905011"/>
    <lineage>
        <taxon>Bacteria</taxon>
        <taxon>Bacillati</taxon>
        <taxon>Bacillota</taxon>
        <taxon>Clostridia</taxon>
        <taxon>Eubacteriales</taxon>
        <taxon>Oscillospiraceae</taxon>
        <taxon>Anaerotruncus</taxon>
        <taxon>environmental samples</taxon>
    </lineage>
</organism>
<proteinExistence type="predicted"/>
<dbReference type="Pfam" id="PF00226">
    <property type="entry name" value="DnaJ"/>
    <property type="match status" value="1"/>
</dbReference>
<sequence>MDQWAVLGIDPTRDQQKIRRAYAQRSRECHPEEHPQEFQELYAAYQWAMDRAKRMPASTGEKPRGLHNKFQVPVYKEEYTPPTKRPLPPLPPFGRQARQAVLSPAKKKEGDLEFEAVFARADELRQQEAQRYRETGPARAFLTWYGAESKERTKTWWEEYFLTKEFLDAQMDPLFLSFLEDFLEERERSPQPPTTDLYRELYIAYGFGEYAQTGMPPRELQRLYELTTRRDPAGLFGVRRREYVPRVECFLIYHRLLRQARQEGFSPIGWEKALQGANSAYTGSRRHPSVYRLLTYFVDTHPGLPAEVWPVFYRKFELSGFERSSTKQKVKPLYEALKRRLDETAKRKDQARQEAMRRIKFAFRALCGQKEEAAAQDVEAFFASKDFQTLQWDEEFLEFLTVEASIGEMGSPMAQGAYRAYQGAKIPKSAILLGRLESILNH</sequence>
<dbReference type="InterPro" id="IPR001623">
    <property type="entry name" value="DnaJ_domain"/>
</dbReference>
<evidence type="ECO:0000313" key="3">
    <source>
        <dbReference type="EMBL" id="VYT17127.1"/>
    </source>
</evidence>
<evidence type="ECO:0000256" key="1">
    <source>
        <dbReference type="ARBA" id="ARBA00022705"/>
    </source>
</evidence>
<dbReference type="InterPro" id="IPR036869">
    <property type="entry name" value="J_dom_sf"/>
</dbReference>
<dbReference type="SMART" id="SM00271">
    <property type="entry name" value="DnaJ"/>
    <property type="match status" value="1"/>
</dbReference>
<dbReference type="SUPFAM" id="SSF46565">
    <property type="entry name" value="Chaperone J-domain"/>
    <property type="match status" value="1"/>
</dbReference>
<gene>
    <name evidence="3" type="ORF">AULFYP135_01937</name>
</gene>
<dbReference type="PROSITE" id="PS50076">
    <property type="entry name" value="DNAJ_2"/>
    <property type="match status" value="1"/>
</dbReference>
<dbReference type="Gene3D" id="1.10.287.110">
    <property type="entry name" value="DnaJ domain"/>
    <property type="match status" value="1"/>
</dbReference>
<feature type="domain" description="J" evidence="2">
    <location>
        <begin position="2"/>
        <end position="71"/>
    </location>
</feature>
<name>A0A6N2UIL2_9FIRM</name>
<dbReference type="GO" id="GO:0006260">
    <property type="term" value="P:DNA replication"/>
    <property type="evidence" value="ECO:0007669"/>
    <property type="project" value="UniProtKB-KW"/>
</dbReference>